<dbReference type="PROSITE" id="PS50294">
    <property type="entry name" value="WD_REPEATS_REGION"/>
    <property type="match status" value="2"/>
</dbReference>
<dbReference type="PROSITE" id="PS00678">
    <property type="entry name" value="WD_REPEATS_1"/>
    <property type="match status" value="1"/>
</dbReference>
<dbReference type="GeneID" id="112289127"/>
<dbReference type="GO" id="GO:0005634">
    <property type="term" value="C:nucleus"/>
    <property type="evidence" value="ECO:0007669"/>
    <property type="project" value="EnsemblPlants"/>
</dbReference>
<protein>
    <submittedName>
        <fullName evidence="5 6">Uncharacterized protein</fullName>
    </submittedName>
</protein>
<dbReference type="PANTHER" id="PTHR44566:SF1">
    <property type="entry name" value="WD REPEAT-CONTAINING PROTEIN 25"/>
    <property type="match status" value="1"/>
</dbReference>
<dbReference type="RefSeq" id="XP_024389845.1">
    <property type="nucleotide sequence ID" value="XM_024534077.2"/>
</dbReference>
<evidence type="ECO:0000256" key="3">
    <source>
        <dbReference type="PROSITE-ProRule" id="PRU00221"/>
    </source>
</evidence>
<reference evidence="5 7" key="1">
    <citation type="journal article" date="2008" name="Science">
        <title>The Physcomitrella genome reveals evolutionary insights into the conquest of land by plants.</title>
        <authorList>
            <person name="Rensing S."/>
            <person name="Lang D."/>
            <person name="Zimmer A."/>
            <person name="Terry A."/>
            <person name="Salamov A."/>
            <person name="Shapiro H."/>
            <person name="Nishiyama T."/>
            <person name="Perroud P.-F."/>
            <person name="Lindquist E."/>
            <person name="Kamisugi Y."/>
            <person name="Tanahashi T."/>
            <person name="Sakakibara K."/>
            <person name="Fujita T."/>
            <person name="Oishi K."/>
            <person name="Shin-I T."/>
            <person name="Kuroki Y."/>
            <person name="Toyoda A."/>
            <person name="Suzuki Y."/>
            <person name="Hashimoto A."/>
            <person name="Yamaguchi K."/>
            <person name="Sugano A."/>
            <person name="Kohara Y."/>
            <person name="Fujiyama A."/>
            <person name="Anterola A."/>
            <person name="Aoki S."/>
            <person name="Ashton N."/>
            <person name="Barbazuk W.B."/>
            <person name="Barker E."/>
            <person name="Bennetzen J."/>
            <person name="Bezanilla M."/>
            <person name="Blankenship R."/>
            <person name="Cho S.H."/>
            <person name="Dutcher S."/>
            <person name="Estelle M."/>
            <person name="Fawcett J.A."/>
            <person name="Gundlach H."/>
            <person name="Hanada K."/>
            <person name="Heyl A."/>
            <person name="Hicks K.A."/>
            <person name="Hugh J."/>
            <person name="Lohr M."/>
            <person name="Mayer K."/>
            <person name="Melkozernov A."/>
            <person name="Murata T."/>
            <person name="Nelson D."/>
            <person name="Pils B."/>
            <person name="Prigge M."/>
            <person name="Reiss B."/>
            <person name="Renner T."/>
            <person name="Rombauts S."/>
            <person name="Rushton P."/>
            <person name="Sanderfoot A."/>
            <person name="Schween G."/>
            <person name="Shiu S.-H."/>
            <person name="Stueber K."/>
            <person name="Theodoulou F.L."/>
            <person name="Tu H."/>
            <person name="Van de Peer Y."/>
            <person name="Verrier P.J."/>
            <person name="Waters E."/>
            <person name="Wood A."/>
            <person name="Yang L."/>
            <person name="Cove D."/>
            <person name="Cuming A."/>
            <person name="Hasebe M."/>
            <person name="Lucas S."/>
            <person name="Mishler D.B."/>
            <person name="Reski R."/>
            <person name="Grigoriev I."/>
            <person name="Quatrano R.S."/>
            <person name="Boore J.L."/>
        </authorList>
    </citation>
    <scope>NUCLEOTIDE SEQUENCE [LARGE SCALE GENOMIC DNA]</scope>
    <source>
        <strain evidence="6 7">cv. Gransden 2004</strain>
    </source>
</reference>
<dbReference type="KEGG" id="ppp:112289127"/>
<gene>
    <name evidence="6" type="primary">LOC112289127</name>
    <name evidence="5" type="ORF">PHYPA_014419</name>
</gene>
<dbReference type="SMART" id="SM00320">
    <property type="entry name" value="WD40"/>
    <property type="match status" value="6"/>
</dbReference>
<dbReference type="InterPro" id="IPR001680">
    <property type="entry name" value="WD40_rpt"/>
</dbReference>
<dbReference type="Pfam" id="PF00400">
    <property type="entry name" value="WD40"/>
    <property type="match status" value="5"/>
</dbReference>
<feature type="repeat" description="WD" evidence="3">
    <location>
        <begin position="129"/>
        <end position="163"/>
    </location>
</feature>
<keyword evidence="1 3" id="KW-0853">WD repeat</keyword>
<dbReference type="EnsemblPlants" id="Pp3c11_840V3.1">
    <property type="protein sequence ID" value="Pp3c11_840V3.1"/>
    <property type="gene ID" value="Pp3c11_840"/>
</dbReference>
<name>A0A2K1JT03_PHYPA</name>
<accession>A0A2K1JT03</accession>
<dbReference type="FunCoup" id="A0A2K1JT03">
    <property type="interactions" value="2084"/>
</dbReference>
<dbReference type="Proteomes" id="UP000006727">
    <property type="component" value="Chromosome 11"/>
</dbReference>
<organism evidence="5">
    <name type="scientific">Physcomitrium patens</name>
    <name type="common">Spreading-leaved earth moss</name>
    <name type="synonym">Physcomitrella patens</name>
    <dbReference type="NCBI Taxonomy" id="3218"/>
    <lineage>
        <taxon>Eukaryota</taxon>
        <taxon>Viridiplantae</taxon>
        <taxon>Streptophyta</taxon>
        <taxon>Embryophyta</taxon>
        <taxon>Bryophyta</taxon>
        <taxon>Bryophytina</taxon>
        <taxon>Bryopsida</taxon>
        <taxon>Funariidae</taxon>
        <taxon>Funariales</taxon>
        <taxon>Funariaceae</taxon>
        <taxon>Physcomitrium</taxon>
    </lineage>
</organism>
<evidence type="ECO:0000256" key="1">
    <source>
        <dbReference type="ARBA" id="ARBA00022574"/>
    </source>
</evidence>
<dbReference type="PANTHER" id="PTHR44566">
    <property type="entry name" value="TRANSDUCIN/WD40 REPEAT-LIKE SUPERFAMILY PROTEIN"/>
    <property type="match status" value="1"/>
</dbReference>
<feature type="repeat" description="WD" evidence="3">
    <location>
        <begin position="216"/>
        <end position="251"/>
    </location>
</feature>
<keyword evidence="7" id="KW-1185">Reference proteome</keyword>
<reference evidence="5 7" key="2">
    <citation type="journal article" date="2018" name="Plant J.">
        <title>The Physcomitrella patens chromosome-scale assembly reveals moss genome structure and evolution.</title>
        <authorList>
            <person name="Lang D."/>
            <person name="Ullrich K.K."/>
            <person name="Murat F."/>
            <person name="Fuchs J."/>
            <person name="Jenkins J."/>
            <person name="Haas F.B."/>
            <person name="Piednoel M."/>
            <person name="Gundlach H."/>
            <person name="Van Bel M."/>
            <person name="Meyberg R."/>
            <person name="Vives C."/>
            <person name="Morata J."/>
            <person name="Symeonidi A."/>
            <person name="Hiss M."/>
            <person name="Muchero W."/>
            <person name="Kamisugi Y."/>
            <person name="Saleh O."/>
            <person name="Blanc G."/>
            <person name="Decker E.L."/>
            <person name="van Gessel N."/>
            <person name="Grimwood J."/>
            <person name="Hayes R.D."/>
            <person name="Graham S.W."/>
            <person name="Gunter L.E."/>
            <person name="McDaniel S.F."/>
            <person name="Hoernstein S.N.W."/>
            <person name="Larsson A."/>
            <person name="Li F.W."/>
            <person name="Perroud P.F."/>
            <person name="Phillips J."/>
            <person name="Ranjan P."/>
            <person name="Rokshar D.S."/>
            <person name="Rothfels C.J."/>
            <person name="Schneider L."/>
            <person name="Shu S."/>
            <person name="Stevenson D.W."/>
            <person name="Thummler F."/>
            <person name="Tillich M."/>
            <person name="Villarreal Aguilar J.C."/>
            <person name="Widiez T."/>
            <person name="Wong G.K."/>
            <person name="Wymore A."/>
            <person name="Zhang Y."/>
            <person name="Zimmer A.D."/>
            <person name="Quatrano R.S."/>
            <person name="Mayer K.F.X."/>
            <person name="Goodstein D."/>
            <person name="Casacuberta J.M."/>
            <person name="Vandepoele K."/>
            <person name="Reski R."/>
            <person name="Cuming A.C."/>
            <person name="Tuskan G.A."/>
            <person name="Maumus F."/>
            <person name="Salse J."/>
            <person name="Schmutz J."/>
            <person name="Rensing S.A."/>
        </authorList>
    </citation>
    <scope>NUCLEOTIDE SEQUENCE [LARGE SCALE GENOMIC DNA]</scope>
    <source>
        <strain evidence="6 7">cv. Gransden 2004</strain>
    </source>
</reference>
<dbReference type="PROSITE" id="PS50082">
    <property type="entry name" value="WD_REPEATS_2"/>
    <property type="match status" value="2"/>
</dbReference>
<dbReference type="InterPro" id="IPR036322">
    <property type="entry name" value="WD40_repeat_dom_sf"/>
</dbReference>
<feature type="region of interest" description="Disordered" evidence="4">
    <location>
        <begin position="1"/>
        <end position="62"/>
    </location>
</feature>
<dbReference type="EnsemblPlants" id="Pp3c11_840V3.2">
    <property type="protein sequence ID" value="Pp3c11_840V3.2"/>
    <property type="gene ID" value="Pp3c11_840"/>
</dbReference>
<dbReference type="CDD" id="cd00200">
    <property type="entry name" value="WD40"/>
    <property type="match status" value="1"/>
</dbReference>
<dbReference type="PaxDb" id="3218-PP1S39_105V6.1"/>
<dbReference type="STRING" id="3218.A0A2K1JT03"/>
<dbReference type="InterPro" id="IPR019775">
    <property type="entry name" value="WD40_repeat_CS"/>
</dbReference>
<evidence type="ECO:0000313" key="5">
    <source>
        <dbReference type="EMBL" id="PNR44650.1"/>
    </source>
</evidence>
<feature type="compositionally biased region" description="Pro residues" evidence="4">
    <location>
        <begin position="38"/>
        <end position="55"/>
    </location>
</feature>
<dbReference type="EMBL" id="ABEU02000011">
    <property type="protein sequence ID" value="PNR44650.1"/>
    <property type="molecule type" value="Genomic_DNA"/>
</dbReference>
<evidence type="ECO:0000256" key="4">
    <source>
        <dbReference type="SAM" id="MobiDB-lite"/>
    </source>
</evidence>
<dbReference type="InterPro" id="IPR015943">
    <property type="entry name" value="WD40/YVTN_repeat-like_dom_sf"/>
</dbReference>
<dbReference type="OMA" id="WDYETTA"/>
<keyword evidence="2" id="KW-0677">Repeat</keyword>
<evidence type="ECO:0000313" key="7">
    <source>
        <dbReference type="Proteomes" id="UP000006727"/>
    </source>
</evidence>
<dbReference type="InterPro" id="IPR053053">
    <property type="entry name" value="WD_repeat_protein"/>
</dbReference>
<evidence type="ECO:0000313" key="6">
    <source>
        <dbReference type="EnsemblPlants" id="Pp3c11_840V3.1"/>
    </source>
</evidence>
<reference evidence="6" key="3">
    <citation type="submission" date="2020-12" db="UniProtKB">
        <authorList>
            <consortium name="EnsemblPlants"/>
        </authorList>
    </citation>
    <scope>IDENTIFICATION</scope>
</reference>
<evidence type="ECO:0000256" key="2">
    <source>
        <dbReference type="ARBA" id="ARBA00022737"/>
    </source>
</evidence>
<dbReference type="Gramene" id="Pp3c11_840V3.1">
    <property type="protein sequence ID" value="Pp3c11_840V3.1"/>
    <property type="gene ID" value="Pp3c11_840"/>
</dbReference>
<dbReference type="OrthoDB" id="256303at2759"/>
<dbReference type="AlphaFoldDB" id="A0A2K1JT03"/>
<sequence>MDALIQAYDDRDEEEEEHESYHQQPQKRPKFVSASPLSLPPPLPLRPHSQPPLPPTSAGVPGRYVSKRERAAIAATALAPNPTSPVRPPLELASVLNAKLPHRIQRKLDHSLGNAGGCNRCPRELVTKLEGHSKAVIAVRWSPTHGALLASAGMDHKAYVWNVWESPAHQMGRCLSCHTHALKDIQWSLDGNSVLSCGFDQTARLSDVETGAQTQVFSESQVVNVVRFHPLEGNLFITGGSKGSVKLWDVRLGKFACEYSKALGDVMDVDFSPDGSRFVTTSDIAKRNSSDKSLLVWNFATQIPLSNQVYLEAYTCPSARFHPFEQCFIAQSNADYIAVFSGRAPFKVNKHKRFQGHQVAGYRIQCSFSSDGECVVTGSADGHVYFYNYRSTQLIKKIAAHQGVCSDAVYHPSLPSVVATCGWDGIVSVFE</sequence>
<proteinExistence type="predicted"/>
<dbReference type="SUPFAM" id="SSF50978">
    <property type="entry name" value="WD40 repeat-like"/>
    <property type="match status" value="1"/>
</dbReference>
<dbReference type="Gramene" id="Pp3c11_840V3.2">
    <property type="protein sequence ID" value="Pp3c11_840V3.2"/>
    <property type="gene ID" value="Pp3c11_840"/>
</dbReference>
<dbReference type="Gene3D" id="2.130.10.10">
    <property type="entry name" value="YVTN repeat-like/Quinoprotein amine dehydrogenase"/>
    <property type="match status" value="1"/>
</dbReference>